<sequence length="335" mass="36457">MTDRKKPSPFAWLLLAAALLLSLPLVLGFLSHLHPALDSFAHLRAHLAVSMGLLALPLLFTALWREAAMILLLALTAFATTLSAMQGLLTGATSVRAASDGQSLYSLLQLNLRYNNRESAEVLRLIAREKPDIITLQEVSTEWEPKLKMLEASYPHRQRCGEGPFAWSVDILSRRPFAEGSQSGCVGNGVMAFARFDFGGAPVSVVALHLSWPWPFSQPRQIDFVLPHLARLDAPLLIAGDFNAVPWSNAMRRIEAASGTHHVSGIGPSWLHWALPADVIRYAGLPIDQVLASDGIDIARIATLGPVGSDHLPVRLDFSVPPPPRAPEGMQTVMN</sequence>
<feature type="transmembrane region" description="Helical" evidence="1">
    <location>
        <begin position="44"/>
        <end position="63"/>
    </location>
</feature>
<gene>
    <name evidence="3" type="ORF">ATN84_00125</name>
</gene>
<evidence type="ECO:0000256" key="1">
    <source>
        <dbReference type="SAM" id="Phobius"/>
    </source>
</evidence>
<keyword evidence="3" id="KW-0540">Nuclease</keyword>
<dbReference type="SUPFAM" id="SSF56219">
    <property type="entry name" value="DNase I-like"/>
    <property type="match status" value="1"/>
</dbReference>
<dbReference type="RefSeq" id="WP_068879526.1">
    <property type="nucleotide sequence ID" value="NZ_LNTU01000001.1"/>
</dbReference>
<comment type="caution">
    <text evidence="3">The sequence shown here is derived from an EMBL/GenBank/DDBJ whole genome shotgun (WGS) entry which is preliminary data.</text>
</comment>
<organism evidence="3 4">
    <name type="scientific">Paramesorhizobium deserti</name>
    <dbReference type="NCBI Taxonomy" id="1494590"/>
    <lineage>
        <taxon>Bacteria</taxon>
        <taxon>Pseudomonadati</taxon>
        <taxon>Pseudomonadota</taxon>
        <taxon>Alphaproteobacteria</taxon>
        <taxon>Hyphomicrobiales</taxon>
        <taxon>Phyllobacteriaceae</taxon>
        <taxon>Paramesorhizobium</taxon>
    </lineage>
</organism>
<dbReference type="EMBL" id="LNTU01000001">
    <property type="protein sequence ID" value="KXF78256.1"/>
    <property type="molecule type" value="Genomic_DNA"/>
</dbReference>
<feature type="transmembrane region" description="Helical" evidence="1">
    <location>
        <begin position="70"/>
        <end position="89"/>
    </location>
</feature>
<proteinExistence type="predicted"/>
<keyword evidence="3" id="KW-0255">Endonuclease</keyword>
<evidence type="ECO:0000313" key="3">
    <source>
        <dbReference type="EMBL" id="KXF78256.1"/>
    </source>
</evidence>
<keyword evidence="1" id="KW-1133">Transmembrane helix</keyword>
<dbReference type="Gene3D" id="3.60.10.10">
    <property type="entry name" value="Endonuclease/exonuclease/phosphatase"/>
    <property type="match status" value="1"/>
</dbReference>
<feature type="domain" description="Endonuclease/exonuclease/phosphatase" evidence="2">
    <location>
        <begin position="108"/>
        <end position="311"/>
    </location>
</feature>
<dbReference type="STRING" id="1494590.ATN84_00125"/>
<dbReference type="Proteomes" id="UP000070107">
    <property type="component" value="Unassembled WGS sequence"/>
</dbReference>
<dbReference type="OrthoDB" id="3808618at2"/>
<dbReference type="InterPro" id="IPR036691">
    <property type="entry name" value="Endo/exonu/phosph_ase_sf"/>
</dbReference>
<keyword evidence="1" id="KW-0812">Transmembrane</keyword>
<protein>
    <submittedName>
        <fullName evidence="3">Endonuclease</fullName>
    </submittedName>
</protein>
<keyword evidence="4" id="KW-1185">Reference proteome</keyword>
<keyword evidence="3" id="KW-0378">Hydrolase</keyword>
<name>A0A135HYH4_9HYPH</name>
<keyword evidence="1" id="KW-0472">Membrane</keyword>
<dbReference type="InterPro" id="IPR005135">
    <property type="entry name" value="Endo/exonuclease/phosphatase"/>
</dbReference>
<dbReference type="AlphaFoldDB" id="A0A135HYH4"/>
<accession>A0A135HYH4</accession>
<reference evidence="3 4" key="1">
    <citation type="submission" date="2015-11" db="EMBL/GenBank/DDBJ databases">
        <title>Draft genome sequence of Paramesorhizobium deserti A-3-E, a strain highly resistant to diverse beta-lactam antibiotics.</title>
        <authorList>
            <person name="Lv R."/>
            <person name="Yang X."/>
            <person name="Fang N."/>
            <person name="Guo J."/>
            <person name="Luo X."/>
            <person name="Peng F."/>
            <person name="Yang R."/>
            <person name="Cui Y."/>
            <person name="Fang C."/>
            <person name="Song Y."/>
        </authorList>
    </citation>
    <scope>NUCLEOTIDE SEQUENCE [LARGE SCALE GENOMIC DNA]</scope>
    <source>
        <strain evidence="3 4">A-3-E</strain>
    </source>
</reference>
<dbReference type="GO" id="GO:0004519">
    <property type="term" value="F:endonuclease activity"/>
    <property type="evidence" value="ECO:0007669"/>
    <property type="project" value="UniProtKB-KW"/>
</dbReference>
<dbReference type="Pfam" id="PF03372">
    <property type="entry name" value="Exo_endo_phos"/>
    <property type="match status" value="1"/>
</dbReference>
<evidence type="ECO:0000259" key="2">
    <source>
        <dbReference type="Pfam" id="PF03372"/>
    </source>
</evidence>
<evidence type="ECO:0000313" key="4">
    <source>
        <dbReference type="Proteomes" id="UP000070107"/>
    </source>
</evidence>